<feature type="domain" description="Cytochrome c" evidence="6">
    <location>
        <begin position="47"/>
        <end position="187"/>
    </location>
</feature>
<dbReference type="Pfam" id="PF00034">
    <property type="entry name" value="Cytochrom_C"/>
    <property type="match status" value="1"/>
</dbReference>
<dbReference type="STRING" id="477690.SAMN05216474_0749"/>
<dbReference type="Gene3D" id="1.10.760.10">
    <property type="entry name" value="Cytochrome c-like domain"/>
    <property type="match status" value="1"/>
</dbReference>
<keyword evidence="5" id="KW-0732">Signal</keyword>
<organism evidence="7 8">
    <name type="scientific">Lishizhenia tianjinensis</name>
    <dbReference type="NCBI Taxonomy" id="477690"/>
    <lineage>
        <taxon>Bacteria</taxon>
        <taxon>Pseudomonadati</taxon>
        <taxon>Bacteroidota</taxon>
        <taxon>Flavobacteriia</taxon>
        <taxon>Flavobacteriales</taxon>
        <taxon>Crocinitomicaceae</taxon>
        <taxon>Lishizhenia</taxon>
    </lineage>
</organism>
<evidence type="ECO:0000259" key="6">
    <source>
        <dbReference type="PROSITE" id="PS51007"/>
    </source>
</evidence>
<dbReference type="GO" id="GO:0009055">
    <property type="term" value="F:electron transfer activity"/>
    <property type="evidence" value="ECO:0007669"/>
    <property type="project" value="InterPro"/>
</dbReference>
<evidence type="ECO:0000256" key="1">
    <source>
        <dbReference type="ARBA" id="ARBA00022617"/>
    </source>
</evidence>
<proteinExistence type="predicted"/>
<name>A0A1I6Y9M6_9FLAO</name>
<dbReference type="InterPro" id="IPR036909">
    <property type="entry name" value="Cyt_c-like_dom_sf"/>
</dbReference>
<evidence type="ECO:0000256" key="5">
    <source>
        <dbReference type="SAM" id="SignalP"/>
    </source>
</evidence>
<keyword evidence="1 4" id="KW-0349">Heme</keyword>
<gene>
    <name evidence="7" type="ORF">SAMN05216474_0749</name>
</gene>
<keyword evidence="2 4" id="KW-0479">Metal-binding</keyword>
<sequence length="204" mass="22665">MKTTRYYTVGLLAIVLLGLQSACTDYAASKENQEEKEITALQEDSDAVLKRGEYLVMTMGCHDCHSPKRMGPMGPEVIPELMLSGYHGEELSPVFDSIALPPGFAAFYPDLTASSGPWGISYAANLTPDETGIKYWTEEQFGKAIKEGKFKGLDDTRMLLPPMPWMNFKDLADEDLHALFTYLQSIPPVENLVPLPKVNMPPME</sequence>
<evidence type="ECO:0000313" key="7">
    <source>
        <dbReference type="EMBL" id="SFT47235.1"/>
    </source>
</evidence>
<evidence type="ECO:0000256" key="3">
    <source>
        <dbReference type="ARBA" id="ARBA00023004"/>
    </source>
</evidence>
<dbReference type="EMBL" id="FPAS01000001">
    <property type="protein sequence ID" value="SFT47235.1"/>
    <property type="molecule type" value="Genomic_DNA"/>
</dbReference>
<keyword evidence="8" id="KW-1185">Reference proteome</keyword>
<dbReference type="AlphaFoldDB" id="A0A1I6Y9M6"/>
<dbReference type="SUPFAM" id="SSF46626">
    <property type="entry name" value="Cytochrome c"/>
    <property type="match status" value="1"/>
</dbReference>
<dbReference type="OrthoDB" id="9809720at2"/>
<keyword evidence="3 4" id="KW-0408">Iron</keyword>
<dbReference type="InterPro" id="IPR009056">
    <property type="entry name" value="Cyt_c-like_dom"/>
</dbReference>
<dbReference type="GO" id="GO:0046872">
    <property type="term" value="F:metal ion binding"/>
    <property type="evidence" value="ECO:0007669"/>
    <property type="project" value="UniProtKB-KW"/>
</dbReference>
<dbReference type="RefSeq" id="WP_090246473.1">
    <property type="nucleotide sequence ID" value="NZ_FPAS01000001.1"/>
</dbReference>
<feature type="signal peptide" evidence="5">
    <location>
        <begin position="1"/>
        <end position="27"/>
    </location>
</feature>
<accession>A0A1I6Y9M6</accession>
<reference evidence="7 8" key="1">
    <citation type="submission" date="2016-10" db="EMBL/GenBank/DDBJ databases">
        <authorList>
            <person name="de Groot N.N."/>
        </authorList>
    </citation>
    <scope>NUCLEOTIDE SEQUENCE [LARGE SCALE GENOMIC DNA]</scope>
    <source>
        <strain evidence="7 8">CGMCC 1.7005</strain>
    </source>
</reference>
<dbReference type="Proteomes" id="UP000236454">
    <property type="component" value="Unassembled WGS sequence"/>
</dbReference>
<evidence type="ECO:0000313" key="8">
    <source>
        <dbReference type="Proteomes" id="UP000236454"/>
    </source>
</evidence>
<feature type="chain" id="PRO_5014705785" description="Cytochrome c domain-containing protein" evidence="5">
    <location>
        <begin position="28"/>
        <end position="204"/>
    </location>
</feature>
<evidence type="ECO:0000256" key="2">
    <source>
        <dbReference type="ARBA" id="ARBA00022723"/>
    </source>
</evidence>
<dbReference type="PROSITE" id="PS51007">
    <property type="entry name" value="CYTC"/>
    <property type="match status" value="1"/>
</dbReference>
<dbReference type="GO" id="GO:0020037">
    <property type="term" value="F:heme binding"/>
    <property type="evidence" value="ECO:0007669"/>
    <property type="project" value="InterPro"/>
</dbReference>
<protein>
    <recommendedName>
        <fullName evidence="6">Cytochrome c domain-containing protein</fullName>
    </recommendedName>
</protein>
<evidence type="ECO:0000256" key="4">
    <source>
        <dbReference type="PROSITE-ProRule" id="PRU00433"/>
    </source>
</evidence>